<proteinExistence type="predicted"/>
<dbReference type="Proteomes" id="UP000663508">
    <property type="component" value="Chromosome"/>
</dbReference>
<evidence type="ECO:0000313" key="3">
    <source>
        <dbReference type="Proteomes" id="UP000663508"/>
    </source>
</evidence>
<evidence type="ECO:0000313" key="2">
    <source>
        <dbReference type="EMBL" id="BCM85172.1"/>
    </source>
</evidence>
<name>A0A8H9C6E1_9HYPH</name>
<evidence type="ECO:0000256" key="1">
    <source>
        <dbReference type="SAM" id="MobiDB-lite"/>
    </source>
</evidence>
<organism evidence="2 3">
    <name type="scientific">Methylobacterium indicum</name>
    <dbReference type="NCBI Taxonomy" id="1775910"/>
    <lineage>
        <taxon>Bacteria</taxon>
        <taxon>Pseudomonadati</taxon>
        <taxon>Pseudomonadota</taxon>
        <taxon>Alphaproteobacteria</taxon>
        <taxon>Hyphomicrobiales</taxon>
        <taxon>Methylobacteriaceae</taxon>
        <taxon>Methylobacterium</taxon>
    </lineage>
</organism>
<feature type="region of interest" description="Disordered" evidence="1">
    <location>
        <begin position="79"/>
        <end position="98"/>
    </location>
</feature>
<dbReference type="KEGG" id="mind:mvi_36330"/>
<protein>
    <submittedName>
        <fullName evidence="2">Uncharacterized protein</fullName>
    </submittedName>
</protein>
<gene>
    <name evidence="2" type="ORF">mvi_36330</name>
</gene>
<accession>A0A8H9C6E1</accession>
<dbReference type="EMBL" id="AP024145">
    <property type="protein sequence ID" value="BCM85172.1"/>
    <property type="molecule type" value="Genomic_DNA"/>
</dbReference>
<feature type="region of interest" description="Disordered" evidence="1">
    <location>
        <begin position="1"/>
        <end position="42"/>
    </location>
</feature>
<dbReference type="AlphaFoldDB" id="A0A8H9C6E1"/>
<reference evidence="2" key="1">
    <citation type="submission" date="2020-11" db="EMBL/GenBank/DDBJ databases">
        <title>Complete genome sequence of a novel pathogenic Methylobacterium strain isolated from rice in Vietnam.</title>
        <authorList>
            <person name="Lai K."/>
            <person name="Okazaki S."/>
            <person name="Higashi K."/>
            <person name="Mori H."/>
            <person name="Toyoda A."/>
            <person name="Kurokawa K."/>
        </authorList>
    </citation>
    <scope>NUCLEOTIDE SEQUENCE</scope>
    <source>
        <strain evidence="2">VL1</strain>
    </source>
</reference>
<sequence length="98" mass="10391">MTAAGALTLRLPAGKTPAGKTPSSRMAAPMTDTPPPHRDPSAELHTMNERLAAWAACAAEDSPPLIERFEAMGYAVRGKSREEVEAALRSPPERPGRG</sequence>